<dbReference type="EMBL" id="JASUXU010000495">
    <property type="protein sequence ID" value="KAK0300848.1"/>
    <property type="molecule type" value="Genomic_DNA"/>
</dbReference>
<dbReference type="Proteomes" id="UP001168146">
    <property type="component" value="Unassembled WGS sequence"/>
</dbReference>
<evidence type="ECO:0000313" key="2">
    <source>
        <dbReference type="EMBL" id="KAK0300848.1"/>
    </source>
</evidence>
<proteinExistence type="predicted"/>
<protein>
    <submittedName>
        <fullName evidence="2">Uncharacterized protein</fullName>
    </submittedName>
</protein>
<reference evidence="2" key="1">
    <citation type="submission" date="2021-12" db="EMBL/GenBank/DDBJ databases">
        <title>Black yeast isolated from Biological Soil Crust.</title>
        <authorList>
            <person name="Kurbessoian T."/>
        </authorList>
    </citation>
    <scope>NUCLEOTIDE SEQUENCE</scope>
    <source>
        <strain evidence="2">CCFEE 5208</strain>
    </source>
</reference>
<name>A0AAN6J002_9PEZI</name>
<feature type="non-terminal residue" evidence="2">
    <location>
        <position position="61"/>
    </location>
</feature>
<accession>A0AAN6J002</accession>
<feature type="compositionally biased region" description="Basic and acidic residues" evidence="1">
    <location>
        <begin position="11"/>
        <end position="23"/>
    </location>
</feature>
<comment type="caution">
    <text evidence="2">The sequence shown here is derived from an EMBL/GenBank/DDBJ whole genome shotgun (WGS) entry which is preliminary data.</text>
</comment>
<dbReference type="AlphaFoldDB" id="A0AAN6J002"/>
<sequence>MADQPITGAYKKLDAPEDGFDDARDDVYSYEKMRNEETPYGQRTSELGVIDEGLQPGVKTL</sequence>
<organism evidence="2 3">
    <name type="scientific">Friedmanniomyces endolithicus</name>
    <dbReference type="NCBI Taxonomy" id="329885"/>
    <lineage>
        <taxon>Eukaryota</taxon>
        <taxon>Fungi</taxon>
        <taxon>Dikarya</taxon>
        <taxon>Ascomycota</taxon>
        <taxon>Pezizomycotina</taxon>
        <taxon>Dothideomycetes</taxon>
        <taxon>Dothideomycetidae</taxon>
        <taxon>Mycosphaerellales</taxon>
        <taxon>Teratosphaeriaceae</taxon>
        <taxon>Friedmanniomyces</taxon>
    </lineage>
</organism>
<evidence type="ECO:0000256" key="1">
    <source>
        <dbReference type="SAM" id="MobiDB-lite"/>
    </source>
</evidence>
<evidence type="ECO:0000313" key="3">
    <source>
        <dbReference type="Proteomes" id="UP001168146"/>
    </source>
</evidence>
<gene>
    <name evidence="2" type="ORF">LTR82_018310</name>
</gene>
<feature type="region of interest" description="Disordered" evidence="1">
    <location>
        <begin position="1"/>
        <end position="23"/>
    </location>
</feature>